<comment type="caution">
    <text evidence="1">The sequence shown here is derived from an EMBL/GenBank/DDBJ whole genome shotgun (WGS) entry which is preliminary data.</text>
</comment>
<evidence type="ECO:0008006" key="2">
    <source>
        <dbReference type="Google" id="ProtNLM"/>
    </source>
</evidence>
<evidence type="ECO:0000313" key="1">
    <source>
        <dbReference type="EMBL" id="KAL0296082.1"/>
    </source>
</evidence>
<reference evidence="1" key="1">
    <citation type="submission" date="2020-06" db="EMBL/GenBank/DDBJ databases">
        <authorList>
            <person name="Li T."/>
            <person name="Hu X."/>
            <person name="Zhang T."/>
            <person name="Song X."/>
            <person name="Zhang H."/>
            <person name="Dai N."/>
            <person name="Sheng W."/>
            <person name="Hou X."/>
            <person name="Wei L."/>
        </authorList>
    </citation>
    <scope>NUCLEOTIDE SEQUENCE</scope>
    <source>
        <strain evidence="1">G02</strain>
        <tissue evidence="1">Leaf</tissue>
    </source>
</reference>
<organism evidence="1">
    <name type="scientific">Sesamum radiatum</name>
    <name type="common">Black benniseed</name>
    <dbReference type="NCBI Taxonomy" id="300843"/>
    <lineage>
        <taxon>Eukaryota</taxon>
        <taxon>Viridiplantae</taxon>
        <taxon>Streptophyta</taxon>
        <taxon>Embryophyta</taxon>
        <taxon>Tracheophyta</taxon>
        <taxon>Spermatophyta</taxon>
        <taxon>Magnoliopsida</taxon>
        <taxon>eudicotyledons</taxon>
        <taxon>Gunneridae</taxon>
        <taxon>Pentapetalae</taxon>
        <taxon>asterids</taxon>
        <taxon>lamiids</taxon>
        <taxon>Lamiales</taxon>
        <taxon>Pedaliaceae</taxon>
        <taxon>Sesamum</taxon>
    </lineage>
</organism>
<name>A0AAW2JNX5_SESRA</name>
<gene>
    <name evidence="1" type="ORF">Sradi_6660300</name>
</gene>
<protein>
    <recommendedName>
        <fullName evidence="2">Reverse transcriptase domain-containing protein</fullName>
    </recommendedName>
</protein>
<proteinExistence type="predicted"/>
<accession>A0AAW2JNX5</accession>
<dbReference type="PANTHER" id="PTHR33116">
    <property type="entry name" value="REVERSE TRANSCRIPTASE ZINC-BINDING DOMAIN-CONTAINING PROTEIN-RELATED-RELATED"/>
    <property type="match status" value="1"/>
</dbReference>
<reference evidence="1" key="2">
    <citation type="journal article" date="2024" name="Plant">
        <title>Genomic evolution and insights into agronomic trait innovations of Sesamum species.</title>
        <authorList>
            <person name="Miao H."/>
            <person name="Wang L."/>
            <person name="Qu L."/>
            <person name="Liu H."/>
            <person name="Sun Y."/>
            <person name="Le M."/>
            <person name="Wang Q."/>
            <person name="Wei S."/>
            <person name="Zheng Y."/>
            <person name="Lin W."/>
            <person name="Duan Y."/>
            <person name="Cao H."/>
            <person name="Xiong S."/>
            <person name="Wang X."/>
            <person name="Wei L."/>
            <person name="Li C."/>
            <person name="Ma Q."/>
            <person name="Ju M."/>
            <person name="Zhao R."/>
            <person name="Li G."/>
            <person name="Mu C."/>
            <person name="Tian Q."/>
            <person name="Mei H."/>
            <person name="Zhang T."/>
            <person name="Gao T."/>
            <person name="Zhang H."/>
        </authorList>
    </citation>
    <scope>NUCLEOTIDE SEQUENCE</scope>
    <source>
        <strain evidence="1">G02</strain>
    </source>
</reference>
<sequence length="351" mass="40500">MLISLSQSGFVLGRLIGDNILLAQEMIHSLDKRFTQLVKNAIENCWFTVLINGETAGFFKSTQGLRQGDPISSALFILAVEALSRDDIIIFTNSDESNLEKLMDFLEHYEIILGQRINHSKSAFISSTRANIIAQRIKTIIGFARKDLPITYLGAPLYKGKKKIFLYADLLDKVKKNISGWEHAFLSHEEGGLGIKNFRDMVEAFSYKLWWRFRLNDSLWALFPKNKYCKANAPATAKVSQNDSSIWRRLCKVRHDAQNNMFWTLGKGEVSFWHDCWLREGLLYITCGHEESEYVPVNRFWFEGKWNLEELLRMVPPQIANIVAATPFFQDQQDQLFWKYSKDGRFSTTSA</sequence>
<dbReference type="PANTHER" id="PTHR33116:SF80">
    <property type="entry name" value="REVERSE TRANSCRIPTASE ZINC-BINDING DOMAIN-CONTAINING PROTEIN"/>
    <property type="match status" value="1"/>
</dbReference>
<dbReference type="AlphaFoldDB" id="A0AAW2JNX5"/>
<dbReference type="EMBL" id="JACGWJ010000032">
    <property type="protein sequence ID" value="KAL0296082.1"/>
    <property type="molecule type" value="Genomic_DNA"/>
</dbReference>